<proteinExistence type="predicted"/>
<dbReference type="InterPro" id="IPR045584">
    <property type="entry name" value="Pilin-like"/>
</dbReference>
<evidence type="ECO:0000313" key="3">
    <source>
        <dbReference type="Proteomes" id="UP000318538"/>
    </source>
</evidence>
<dbReference type="InterPro" id="IPR027558">
    <property type="entry name" value="Pre_pil_HX9DG_C"/>
</dbReference>
<evidence type="ECO:0000313" key="2">
    <source>
        <dbReference type="EMBL" id="QDT02339.1"/>
    </source>
</evidence>
<accession>A0A517N5B6</accession>
<dbReference type="AlphaFoldDB" id="A0A517N5B6"/>
<dbReference type="OrthoDB" id="236690at2"/>
<reference evidence="2 3" key="1">
    <citation type="submission" date="2019-02" db="EMBL/GenBank/DDBJ databases">
        <title>Deep-cultivation of Planctomycetes and their phenomic and genomic characterization uncovers novel biology.</title>
        <authorList>
            <person name="Wiegand S."/>
            <person name="Jogler M."/>
            <person name="Boedeker C."/>
            <person name="Pinto D."/>
            <person name="Vollmers J."/>
            <person name="Rivas-Marin E."/>
            <person name="Kohn T."/>
            <person name="Peeters S.H."/>
            <person name="Heuer A."/>
            <person name="Rast P."/>
            <person name="Oberbeckmann S."/>
            <person name="Bunk B."/>
            <person name="Jeske O."/>
            <person name="Meyerdierks A."/>
            <person name="Storesund J.E."/>
            <person name="Kallscheuer N."/>
            <person name="Luecker S."/>
            <person name="Lage O.M."/>
            <person name="Pohl T."/>
            <person name="Merkel B.J."/>
            <person name="Hornburger P."/>
            <person name="Mueller R.-W."/>
            <person name="Bruemmer F."/>
            <person name="Labrenz M."/>
            <person name="Spormann A.M."/>
            <person name="Op den Camp H."/>
            <person name="Overmann J."/>
            <person name="Amann R."/>
            <person name="Jetten M.S.M."/>
            <person name="Mascher T."/>
            <person name="Medema M.H."/>
            <person name="Devos D.P."/>
            <person name="Kaster A.-K."/>
            <person name="Ovreas L."/>
            <person name="Rohde M."/>
            <person name="Galperin M.Y."/>
            <person name="Jogler C."/>
        </authorList>
    </citation>
    <scope>NUCLEOTIDE SEQUENCE [LARGE SCALE GENOMIC DNA]</scope>
    <source>
        <strain evidence="2 3">K22_7</strain>
    </source>
</reference>
<dbReference type="PANTHER" id="PTHR30093:SF2">
    <property type="entry name" value="TYPE II SECRETION SYSTEM PROTEIN H"/>
    <property type="match status" value="1"/>
</dbReference>
<gene>
    <name evidence="2" type="primary">xcpT_2</name>
    <name evidence="2" type="ORF">K227x_07150</name>
</gene>
<dbReference type="InterPro" id="IPR012902">
    <property type="entry name" value="N_methyl_site"/>
</dbReference>
<dbReference type="SUPFAM" id="SSF54523">
    <property type="entry name" value="Pili subunits"/>
    <property type="match status" value="1"/>
</dbReference>
<dbReference type="Gene3D" id="3.30.700.10">
    <property type="entry name" value="Glycoprotein, Type 4 Pilin"/>
    <property type="match status" value="1"/>
</dbReference>
<dbReference type="Pfam" id="PF07963">
    <property type="entry name" value="N_methyl"/>
    <property type="match status" value="1"/>
</dbReference>
<sequence length="377" mass="40858">MFHLQRRRCSCRSAFTLVELLVVIAIIAILVGLLLPAVQSAREAARRMTCSNNLKQVALALHLYHDIHRSMPVSMTGSDQFDDGTAGSGFHSWMARILPQIEQTALHQQIHFETSLADRTDYSTDADYADFAMSSSHVDAGPAAAIVATYLCPSDPESVPQFSLGIQTAPGSYAANIGWPRQSVGPGVTTPLKKQNGVIGLLNPQSSDSWQQPRVRMADITDGLSNTMAVGERVIAQVFESADAFGTTNISQHTPISMQSFCGGGSTGRSLQNWVRYCDSVSLADAHYSISHGHAWITGWTFAANHFMPVIPVNQRNCHVYGGEDDGMNLVTLSSHHVGGVHVAMADGSVRFMAEQIDRELYWAQGSRNGSEVLSAP</sequence>
<dbReference type="RefSeq" id="WP_145177191.1">
    <property type="nucleotide sequence ID" value="NZ_CP036525.1"/>
</dbReference>
<dbReference type="NCBIfam" id="TIGR04294">
    <property type="entry name" value="pre_pil_HX9DG"/>
    <property type="match status" value="1"/>
</dbReference>
<dbReference type="NCBIfam" id="TIGR02532">
    <property type="entry name" value="IV_pilin_GFxxxE"/>
    <property type="match status" value="1"/>
</dbReference>
<feature type="domain" description="DUF1559" evidence="1">
    <location>
        <begin position="39"/>
        <end position="360"/>
    </location>
</feature>
<evidence type="ECO:0000259" key="1">
    <source>
        <dbReference type="Pfam" id="PF07596"/>
    </source>
</evidence>
<dbReference type="EMBL" id="CP036525">
    <property type="protein sequence ID" value="QDT02339.1"/>
    <property type="molecule type" value="Genomic_DNA"/>
</dbReference>
<name>A0A517N5B6_9BACT</name>
<keyword evidence="3" id="KW-1185">Reference proteome</keyword>
<organism evidence="2 3">
    <name type="scientific">Rubripirellula lacrimiformis</name>
    <dbReference type="NCBI Taxonomy" id="1930273"/>
    <lineage>
        <taxon>Bacteria</taxon>
        <taxon>Pseudomonadati</taxon>
        <taxon>Planctomycetota</taxon>
        <taxon>Planctomycetia</taxon>
        <taxon>Pirellulales</taxon>
        <taxon>Pirellulaceae</taxon>
        <taxon>Rubripirellula</taxon>
    </lineage>
</organism>
<dbReference type="KEGG" id="rlc:K227x_07150"/>
<dbReference type="Proteomes" id="UP000318538">
    <property type="component" value="Chromosome"/>
</dbReference>
<dbReference type="PANTHER" id="PTHR30093">
    <property type="entry name" value="GENERAL SECRETION PATHWAY PROTEIN G"/>
    <property type="match status" value="1"/>
</dbReference>
<dbReference type="Pfam" id="PF07596">
    <property type="entry name" value="SBP_bac_10"/>
    <property type="match status" value="1"/>
</dbReference>
<protein>
    <submittedName>
        <fullName evidence="2">Type II secretion system protein G</fullName>
    </submittedName>
</protein>
<dbReference type="InterPro" id="IPR011453">
    <property type="entry name" value="DUF1559"/>
</dbReference>